<dbReference type="OrthoDB" id="3056235at2759"/>
<reference evidence="2" key="1">
    <citation type="submission" date="2019-10" db="EMBL/GenBank/DDBJ databases">
        <authorList>
            <consortium name="DOE Joint Genome Institute"/>
            <person name="Kuo A."/>
            <person name="Miyauchi S."/>
            <person name="Kiss E."/>
            <person name="Drula E."/>
            <person name="Kohler A."/>
            <person name="Sanchez-Garcia M."/>
            <person name="Andreopoulos B."/>
            <person name="Barry K.W."/>
            <person name="Bonito G."/>
            <person name="Buee M."/>
            <person name="Carver A."/>
            <person name="Chen C."/>
            <person name="Cichocki N."/>
            <person name="Clum A."/>
            <person name="Culley D."/>
            <person name="Crous P.W."/>
            <person name="Fauchery L."/>
            <person name="Girlanda M."/>
            <person name="Hayes R."/>
            <person name="Keri Z."/>
            <person name="LaButti K."/>
            <person name="Lipzen A."/>
            <person name="Lombard V."/>
            <person name="Magnuson J."/>
            <person name="Maillard F."/>
            <person name="Morin E."/>
            <person name="Murat C."/>
            <person name="Nolan M."/>
            <person name="Ohm R."/>
            <person name="Pangilinan J."/>
            <person name="Pereira M."/>
            <person name="Perotto S."/>
            <person name="Peter M."/>
            <person name="Riley R."/>
            <person name="Sitrit Y."/>
            <person name="Stielow B."/>
            <person name="Szollosi G."/>
            <person name="Zifcakova L."/>
            <person name="Stursova M."/>
            <person name="Spatafora J.W."/>
            <person name="Tedersoo L."/>
            <person name="Vaario L.-M."/>
            <person name="Yamada A."/>
            <person name="Yan M."/>
            <person name="Wang P."/>
            <person name="Xu J."/>
            <person name="Bruns T."/>
            <person name="Baldrian P."/>
            <person name="Vilgalys R."/>
            <person name="Henrissat B."/>
            <person name="Grigoriev I.V."/>
            <person name="Hibbett D."/>
            <person name="Nagy L.G."/>
            <person name="Martin F.M."/>
        </authorList>
    </citation>
    <scope>NUCLEOTIDE SEQUENCE</scope>
    <source>
        <strain evidence="2">Prilba</strain>
    </source>
</reference>
<evidence type="ECO:0000256" key="1">
    <source>
        <dbReference type="SAM" id="Phobius"/>
    </source>
</evidence>
<keyword evidence="1" id="KW-0472">Membrane</keyword>
<protein>
    <submittedName>
        <fullName evidence="2">Uncharacterized protein</fullName>
    </submittedName>
</protein>
<dbReference type="Proteomes" id="UP000759537">
    <property type="component" value="Unassembled WGS sequence"/>
</dbReference>
<sequence>MSARTNRHRPSRPLKPLSDARPRVWPNSFRWMLSGYIIVSLVLFSASLYHSYYAALITRLQSTTSWEAHSPALSGINPLSPSARLDKLVSLRPPPIHFGPFTNRPVVDPHSHEVTACLWTTENNLDWVPSWTNDWLGPTSIVVVTHLPPATTRAPHPALTRLLHHPKLNASRLALHLLYLDPATPEAPNVFLNLARLFASTRTVLLVPGTPKPPPHSSIPSLYIAYVRDPVVVRVAAPGPRTVIAINKGRSATPAVLSPVLILRDHPLWCTERFAFAPAPSAPRAADWDACLWQVQLETFGAAASDGPTLQGWRWNVEPEPADLALLSVSLTSAIRRRLDVRYRVETCVLAIKRLEVLGEEWRSGGRGRVGARLGRKSTEKMRWLHEICRQWSHGG</sequence>
<gene>
    <name evidence="2" type="ORF">DFH94DRAFT_727025</name>
</gene>
<comment type="caution">
    <text evidence="2">The sequence shown here is derived from an EMBL/GenBank/DDBJ whole genome shotgun (WGS) entry which is preliminary data.</text>
</comment>
<reference evidence="2" key="2">
    <citation type="journal article" date="2020" name="Nat. Commun.">
        <title>Large-scale genome sequencing of mycorrhizal fungi provides insights into the early evolution of symbiotic traits.</title>
        <authorList>
            <person name="Miyauchi S."/>
            <person name="Kiss E."/>
            <person name="Kuo A."/>
            <person name="Drula E."/>
            <person name="Kohler A."/>
            <person name="Sanchez-Garcia M."/>
            <person name="Morin E."/>
            <person name="Andreopoulos B."/>
            <person name="Barry K.W."/>
            <person name="Bonito G."/>
            <person name="Buee M."/>
            <person name="Carver A."/>
            <person name="Chen C."/>
            <person name="Cichocki N."/>
            <person name="Clum A."/>
            <person name="Culley D."/>
            <person name="Crous P.W."/>
            <person name="Fauchery L."/>
            <person name="Girlanda M."/>
            <person name="Hayes R.D."/>
            <person name="Keri Z."/>
            <person name="LaButti K."/>
            <person name="Lipzen A."/>
            <person name="Lombard V."/>
            <person name="Magnuson J."/>
            <person name="Maillard F."/>
            <person name="Murat C."/>
            <person name="Nolan M."/>
            <person name="Ohm R.A."/>
            <person name="Pangilinan J."/>
            <person name="Pereira M.F."/>
            <person name="Perotto S."/>
            <person name="Peter M."/>
            <person name="Pfister S."/>
            <person name="Riley R."/>
            <person name="Sitrit Y."/>
            <person name="Stielow J.B."/>
            <person name="Szollosi G."/>
            <person name="Zifcakova L."/>
            <person name="Stursova M."/>
            <person name="Spatafora J.W."/>
            <person name="Tedersoo L."/>
            <person name="Vaario L.M."/>
            <person name="Yamada A."/>
            <person name="Yan M."/>
            <person name="Wang P."/>
            <person name="Xu J."/>
            <person name="Bruns T."/>
            <person name="Baldrian P."/>
            <person name="Vilgalys R."/>
            <person name="Dunand C."/>
            <person name="Henrissat B."/>
            <person name="Grigoriev I.V."/>
            <person name="Hibbett D."/>
            <person name="Nagy L.G."/>
            <person name="Martin F.M."/>
        </authorList>
    </citation>
    <scope>NUCLEOTIDE SEQUENCE</scope>
    <source>
        <strain evidence="2">Prilba</strain>
    </source>
</reference>
<keyword evidence="3" id="KW-1185">Reference proteome</keyword>
<keyword evidence="1" id="KW-0812">Transmembrane</keyword>
<accession>A0A9P5TB39</accession>
<name>A0A9P5TB39_9AGAM</name>
<organism evidence="2 3">
    <name type="scientific">Russula ochroleuca</name>
    <dbReference type="NCBI Taxonomy" id="152965"/>
    <lineage>
        <taxon>Eukaryota</taxon>
        <taxon>Fungi</taxon>
        <taxon>Dikarya</taxon>
        <taxon>Basidiomycota</taxon>
        <taxon>Agaricomycotina</taxon>
        <taxon>Agaricomycetes</taxon>
        <taxon>Russulales</taxon>
        <taxon>Russulaceae</taxon>
        <taxon>Russula</taxon>
    </lineage>
</organism>
<evidence type="ECO:0000313" key="2">
    <source>
        <dbReference type="EMBL" id="KAF8482439.1"/>
    </source>
</evidence>
<proteinExistence type="predicted"/>
<dbReference type="EMBL" id="WHVB01000005">
    <property type="protein sequence ID" value="KAF8482439.1"/>
    <property type="molecule type" value="Genomic_DNA"/>
</dbReference>
<feature type="transmembrane region" description="Helical" evidence="1">
    <location>
        <begin position="31"/>
        <end position="52"/>
    </location>
</feature>
<dbReference type="AlphaFoldDB" id="A0A9P5TB39"/>
<evidence type="ECO:0000313" key="3">
    <source>
        <dbReference type="Proteomes" id="UP000759537"/>
    </source>
</evidence>
<keyword evidence="1" id="KW-1133">Transmembrane helix</keyword>